<reference evidence="1" key="1">
    <citation type="journal article" date="2021" name="Sci. Adv.">
        <title>The American lobster genome reveals insights on longevity, neural, and immune adaptations.</title>
        <authorList>
            <person name="Polinski J.M."/>
            <person name="Zimin A.V."/>
            <person name="Clark K.F."/>
            <person name="Kohn A.B."/>
            <person name="Sadowski N."/>
            <person name="Timp W."/>
            <person name="Ptitsyn A."/>
            <person name="Khanna P."/>
            <person name="Romanova D.Y."/>
            <person name="Williams P."/>
            <person name="Greenwood S.J."/>
            <person name="Moroz L.L."/>
            <person name="Walt D.R."/>
            <person name="Bodnar A.G."/>
        </authorList>
    </citation>
    <scope>NUCLEOTIDE SEQUENCE</scope>
    <source>
        <strain evidence="1">GMGI-L3</strain>
    </source>
</reference>
<protein>
    <submittedName>
        <fullName evidence="1">Uncharacterized protein</fullName>
    </submittedName>
</protein>
<keyword evidence="2" id="KW-1185">Reference proteome</keyword>
<evidence type="ECO:0000313" key="2">
    <source>
        <dbReference type="Proteomes" id="UP000747542"/>
    </source>
</evidence>
<dbReference type="AlphaFoldDB" id="A0A8J5N2D7"/>
<gene>
    <name evidence="1" type="ORF">Hamer_G000909</name>
</gene>
<name>A0A8J5N2D7_HOMAM</name>
<proteinExistence type="predicted"/>
<sequence length="94" mass="10813">MFDNKETDLQNACRKLEIHFFTTYDIAFLREYKDVMGPIAVGLNFLQGEEMIYLGCLLPTFASVLNSLAAKEVDNYLEYCKTLVHSLIQGLKKR</sequence>
<organism evidence="1 2">
    <name type="scientific">Homarus americanus</name>
    <name type="common">American lobster</name>
    <dbReference type="NCBI Taxonomy" id="6706"/>
    <lineage>
        <taxon>Eukaryota</taxon>
        <taxon>Metazoa</taxon>
        <taxon>Ecdysozoa</taxon>
        <taxon>Arthropoda</taxon>
        <taxon>Crustacea</taxon>
        <taxon>Multicrustacea</taxon>
        <taxon>Malacostraca</taxon>
        <taxon>Eumalacostraca</taxon>
        <taxon>Eucarida</taxon>
        <taxon>Decapoda</taxon>
        <taxon>Pleocyemata</taxon>
        <taxon>Astacidea</taxon>
        <taxon>Nephropoidea</taxon>
        <taxon>Nephropidae</taxon>
        <taxon>Homarus</taxon>
    </lineage>
</organism>
<accession>A0A8J5N2D7</accession>
<dbReference type="EMBL" id="JAHLQT010011632">
    <property type="protein sequence ID" value="KAG7171956.1"/>
    <property type="molecule type" value="Genomic_DNA"/>
</dbReference>
<evidence type="ECO:0000313" key="1">
    <source>
        <dbReference type="EMBL" id="KAG7171956.1"/>
    </source>
</evidence>
<comment type="caution">
    <text evidence="1">The sequence shown here is derived from an EMBL/GenBank/DDBJ whole genome shotgun (WGS) entry which is preliminary data.</text>
</comment>
<dbReference type="Proteomes" id="UP000747542">
    <property type="component" value="Unassembled WGS sequence"/>
</dbReference>